<dbReference type="InterPro" id="IPR051474">
    <property type="entry name" value="Anti-sigma-K/W_factor"/>
</dbReference>
<proteinExistence type="predicted"/>
<dbReference type="GO" id="GO:0005886">
    <property type="term" value="C:plasma membrane"/>
    <property type="evidence" value="ECO:0007669"/>
    <property type="project" value="InterPro"/>
</dbReference>
<keyword evidence="4" id="KW-1185">Reference proteome</keyword>
<dbReference type="GO" id="GO:0006417">
    <property type="term" value="P:regulation of translation"/>
    <property type="evidence" value="ECO:0007669"/>
    <property type="project" value="TreeGrafter"/>
</dbReference>
<protein>
    <submittedName>
        <fullName evidence="3">Anti-sigma-K factor RskA</fullName>
    </submittedName>
</protein>
<dbReference type="OrthoDB" id="5298046at2"/>
<feature type="transmembrane region" description="Helical" evidence="1">
    <location>
        <begin position="100"/>
        <end position="123"/>
    </location>
</feature>
<evidence type="ECO:0000259" key="2">
    <source>
        <dbReference type="Pfam" id="PF10099"/>
    </source>
</evidence>
<dbReference type="Proteomes" id="UP000198519">
    <property type="component" value="Unassembled WGS sequence"/>
</dbReference>
<reference evidence="4" key="1">
    <citation type="submission" date="2016-10" db="EMBL/GenBank/DDBJ databases">
        <authorList>
            <person name="Varghese N."/>
            <person name="Submissions S."/>
        </authorList>
    </citation>
    <scope>NUCLEOTIDE SEQUENCE [LARGE SCALE GENOMIC DNA]</scope>
    <source>
        <strain evidence="4">CGMCC 1.7061</strain>
    </source>
</reference>
<dbReference type="PANTHER" id="PTHR37461">
    <property type="entry name" value="ANTI-SIGMA-K FACTOR RSKA"/>
    <property type="match status" value="1"/>
</dbReference>
<dbReference type="AlphaFoldDB" id="A0A1I4PXR8"/>
<organism evidence="3 4">
    <name type="scientific">Marinobacter zhejiangensis</name>
    <dbReference type="NCBI Taxonomy" id="488535"/>
    <lineage>
        <taxon>Bacteria</taxon>
        <taxon>Pseudomonadati</taxon>
        <taxon>Pseudomonadota</taxon>
        <taxon>Gammaproteobacteria</taxon>
        <taxon>Pseudomonadales</taxon>
        <taxon>Marinobacteraceae</taxon>
        <taxon>Marinobacter</taxon>
    </lineage>
</organism>
<gene>
    <name evidence="3" type="ORF">SAMN04487963_2033</name>
</gene>
<dbReference type="InterPro" id="IPR018764">
    <property type="entry name" value="RskA_C"/>
</dbReference>
<dbReference type="RefSeq" id="WP_092022190.1">
    <property type="nucleotide sequence ID" value="NZ_FOUE01000003.1"/>
</dbReference>
<evidence type="ECO:0000256" key="1">
    <source>
        <dbReference type="SAM" id="Phobius"/>
    </source>
</evidence>
<dbReference type="PANTHER" id="PTHR37461:SF1">
    <property type="entry name" value="ANTI-SIGMA-K FACTOR RSKA"/>
    <property type="match status" value="1"/>
</dbReference>
<dbReference type="EMBL" id="FOUE01000003">
    <property type="protein sequence ID" value="SFM32145.1"/>
    <property type="molecule type" value="Genomic_DNA"/>
</dbReference>
<keyword evidence="1" id="KW-0472">Membrane</keyword>
<keyword evidence="1" id="KW-1133">Transmembrane helix</keyword>
<name>A0A1I4PXR8_9GAMM</name>
<accession>A0A1I4PXR8</accession>
<feature type="domain" description="Anti-sigma K factor RskA C-terminal" evidence="2">
    <location>
        <begin position="116"/>
        <end position="228"/>
    </location>
</feature>
<evidence type="ECO:0000313" key="3">
    <source>
        <dbReference type="EMBL" id="SFM32145.1"/>
    </source>
</evidence>
<dbReference type="STRING" id="488535.SAMN04487963_2033"/>
<keyword evidence="1" id="KW-0812">Transmembrane</keyword>
<sequence>MTDQTDQAPLFELAGEYVLGSLPEDQRRAVIQRLETDEELASWVTYWENRLVPLCDAVTPMPVPDAVWTRISDSIAPDHASPAAQDTSTHSRDGWWYNLALWRGLTAAGFALALLMGIGLMLLQPQPTYMVVLASPDGHAPGWVVKASNHQTITLTALGQFEVPPGKALEFWTKADDWSGPVSLGLVQPGEQLLINLNELPPLEANQLFEITLEDASGSPIGRPTGPVEYIGRAVAL</sequence>
<dbReference type="Pfam" id="PF10099">
    <property type="entry name" value="RskA_C"/>
    <property type="match status" value="1"/>
</dbReference>
<evidence type="ECO:0000313" key="4">
    <source>
        <dbReference type="Proteomes" id="UP000198519"/>
    </source>
</evidence>
<dbReference type="GO" id="GO:0016989">
    <property type="term" value="F:sigma factor antagonist activity"/>
    <property type="evidence" value="ECO:0007669"/>
    <property type="project" value="TreeGrafter"/>
</dbReference>